<evidence type="ECO:0000313" key="1">
    <source>
        <dbReference type="EMBL" id="PHP66482.1"/>
    </source>
</evidence>
<organism evidence="1 2">
    <name type="scientific">Zhengella mangrovi</name>
    <dbReference type="NCBI Taxonomy" id="1982044"/>
    <lineage>
        <taxon>Bacteria</taxon>
        <taxon>Pseudomonadati</taxon>
        <taxon>Pseudomonadota</taxon>
        <taxon>Alphaproteobacteria</taxon>
        <taxon>Hyphomicrobiales</taxon>
        <taxon>Notoacmeibacteraceae</taxon>
        <taxon>Zhengella</taxon>
    </lineage>
</organism>
<comment type="caution">
    <text evidence="1">The sequence shown here is derived from an EMBL/GenBank/DDBJ whole genome shotgun (WGS) entry which is preliminary data.</text>
</comment>
<dbReference type="AlphaFoldDB" id="A0A2G1QLV5"/>
<gene>
    <name evidence="1" type="ORF">CSC94_14485</name>
</gene>
<dbReference type="EMBL" id="PDVP01000008">
    <property type="protein sequence ID" value="PHP66482.1"/>
    <property type="molecule type" value="Genomic_DNA"/>
</dbReference>
<sequence length="200" mass="21215">MSARARAGLATALGGEALLERIQADERLGPRLIDLAARLEGMAFAPAAHDRPGTGTAHGRQDADAARCWAADPARFERLCGLVHHGHHLRSSIRKADFERLLRDFTEEDLAVAFRLHHLHGQAGGRAIDMSRLKDLVDAAGRSIVAAWRGTIDPALDHEMALMADAPADGPAGQGPAVPPGRARAIAEAIAADLSARDLT</sequence>
<proteinExistence type="predicted"/>
<reference evidence="1 2" key="1">
    <citation type="submission" date="2017-10" db="EMBL/GenBank/DDBJ databases">
        <title>Sedimentibacterium mangrovi gen. nov., sp. nov., a novel member of family Phyllobacteriacea isolated from mangrove sediment.</title>
        <authorList>
            <person name="Liao H."/>
            <person name="Tian Y."/>
        </authorList>
    </citation>
    <scope>NUCLEOTIDE SEQUENCE [LARGE SCALE GENOMIC DNA]</scope>
    <source>
        <strain evidence="1 2">X9-2-2</strain>
    </source>
</reference>
<evidence type="ECO:0000313" key="2">
    <source>
        <dbReference type="Proteomes" id="UP000221168"/>
    </source>
</evidence>
<keyword evidence="2" id="KW-1185">Reference proteome</keyword>
<dbReference type="Proteomes" id="UP000221168">
    <property type="component" value="Unassembled WGS sequence"/>
</dbReference>
<name>A0A2G1QLV5_9HYPH</name>
<accession>A0A2G1QLV5</accession>
<protein>
    <submittedName>
        <fullName evidence="1">Uncharacterized protein</fullName>
    </submittedName>
</protein>